<protein>
    <recommendedName>
        <fullName evidence="11">Beta-mannosidase B</fullName>
        <ecNumber evidence="5">3.2.1.25</ecNumber>
    </recommendedName>
    <alternativeName>
        <fullName evidence="12">Mannanase B</fullName>
    </alternativeName>
</protein>
<dbReference type="Pfam" id="PF17786">
    <property type="entry name" value="Mannosidase_ig"/>
    <property type="match status" value="1"/>
</dbReference>
<dbReference type="Gene3D" id="3.20.20.80">
    <property type="entry name" value="Glycosidases"/>
    <property type="match status" value="1"/>
</dbReference>
<evidence type="ECO:0000259" key="15">
    <source>
        <dbReference type="Pfam" id="PF17753"/>
    </source>
</evidence>
<feature type="chain" id="PRO_5047369409" description="Beta-mannosidase B" evidence="13">
    <location>
        <begin position="20"/>
        <end position="852"/>
    </location>
</feature>
<reference evidence="19" key="1">
    <citation type="submission" date="2021-03" db="EMBL/GenBank/DDBJ databases">
        <title>Assistant Professor.</title>
        <authorList>
            <person name="Huq M.A."/>
        </authorList>
    </citation>
    <scope>NUCLEOTIDE SEQUENCE [LARGE SCALE GENOMIC DNA]</scope>
    <source>
        <strain evidence="19">MAH-28</strain>
    </source>
</reference>
<evidence type="ECO:0000259" key="16">
    <source>
        <dbReference type="Pfam" id="PF17786"/>
    </source>
</evidence>
<evidence type="ECO:0000256" key="7">
    <source>
        <dbReference type="ARBA" id="ARBA00022801"/>
    </source>
</evidence>
<sequence length="852" mass="97992">MRLLLLGLLLTIAFLPAFAQQPLRAAIDSAWEFRRTDENVWRKATVPGTVHTDLLAHQLIPDPFAGANEKGLQWIDKKDWEYRTSMLVPPATFDQYDELALDFSGLDTYADVYLNDQLILQTGNMFVGRQVPVKSALKPGLNHLRIYFHSPIAHDMPKFMKDRLVYPAGNDADDIPLSVYARKAPYHYGWDWGPRYVTSGIWRPVYFVAWNKAQLKDVWIKQQTLTDAAAQMEARLKLDVKQAGVYKFVVQGADKSFNTKTITATLSAGANETAISFTIPKPKRWWPNGLGTQHLYPVTVSVVYGKDTVQQMRRKIGLRTVEVVNEKDDMGTSFYVKVNGHPVFMKGANYIPSDNFLPRTSRGKYRKMFEDMQASHFNMIRVWGGGIYENDQFYELADEKGILVWQDFMFACTLYPSDKDFLEQVKEETAYNITRLRNHPSLALWCGNNEIAVAIKNWGWKEGYAYTDEQWQQMLKGYDTLFLDILKNEVQRHDPGRFYFPSSPISNWGKAEDFRHGDNHYWGVWHGMEWFEALNTHVPRFMSEYGFQSFPELNTVRTYADSSQWNINSFVMQAHQKSFTRGNAAIKTYMDHYYREPRNFPAFLYLSQVLQAEGMKVGMEAHRRNMPFCMGTLYWQFNDCWPGASWSGIDYFGRWKALQYFVKEAYKPILVSNTMENGELKTFVINDLLSDEKLELVTQLIDTEGKVLHENTLPLTAKANTSKVVLSIRKETLLNGTAPEKVILYTKLVKNNQPVSENVFYFVAPRDLQLPEPVITTHVMETEGKISVRVSTDKLAKNVCLLLEDDNGVSAFSDNYFDLLPGVSRTLTLDTRLSAQEVNKQLRILHIANACK</sequence>
<dbReference type="InterPro" id="IPR041625">
    <property type="entry name" value="Beta-mannosidase_Ig"/>
</dbReference>
<dbReference type="EC" id="3.2.1.25" evidence="5"/>
<proteinExistence type="inferred from homology"/>
<evidence type="ECO:0000256" key="12">
    <source>
        <dbReference type="ARBA" id="ARBA00041614"/>
    </source>
</evidence>
<dbReference type="GO" id="GO:0016787">
    <property type="term" value="F:hydrolase activity"/>
    <property type="evidence" value="ECO:0007669"/>
    <property type="project" value="UniProtKB-KW"/>
</dbReference>
<dbReference type="SUPFAM" id="SSF49303">
    <property type="entry name" value="beta-Galactosidase/glucuronidase domain"/>
    <property type="match status" value="3"/>
</dbReference>
<comment type="caution">
    <text evidence="18">The sequence shown here is derived from an EMBL/GenBank/DDBJ whole genome shotgun (WGS) entry which is preliminary data.</text>
</comment>
<feature type="domain" description="Glycoside hydrolase family 2 immunoglobulin-like beta-sandwich" evidence="14">
    <location>
        <begin position="215"/>
        <end position="319"/>
    </location>
</feature>
<dbReference type="Gene3D" id="2.60.120.260">
    <property type="entry name" value="Galactose-binding domain-like"/>
    <property type="match status" value="1"/>
</dbReference>
<dbReference type="SUPFAM" id="SSF49785">
    <property type="entry name" value="Galactose-binding domain-like"/>
    <property type="match status" value="1"/>
</dbReference>
<evidence type="ECO:0000256" key="10">
    <source>
        <dbReference type="ARBA" id="ARBA00038429"/>
    </source>
</evidence>
<dbReference type="RefSeq" id="WP_209147761.1">
    <property type="nucleotide sequence ID" value="NZ_JAGHKP010000004.1"/>
</dbReference>
<dbReference type="EMBL" id="JAGHKP010000004">
    <property type="protein sequence ID" value="MBO9154646.1"/>
    <property type="molecule type" value="Genomic_DNA"/>
</dbReference>
<evidence type="ECO:0000256" key="9">
    <source>
        <dbReference type="ARBA" id="ARBA00023295"/>
    </source>
</evidence>
<comment type="subcellular location">
    <subcellularLocation>
        <location evidence="2">Secreted</location>
    </subcellularLocation>
</comment>
<dbReference type="Gene3D" id="2.60.40.10">
    <property type="entry name" value="Immunoglobulins"/>
    <property type="match status" value="3"/>
</dbReference>
<dbReference type="InterPro" id="IPR008979">
    <property type="entry name" value="Galactose-bd-like_sf"/>
</dbReference>
<evidence type="ECO:0000256" key="8">
    <source>
        <dbReference type="ARBA" id="ARBA00023180"/>
    </source>
</evidence>
<dbReference type="InterPro" id="IPR017853">
    <property type="entry name" value="GH"/>
</dbReference>
<keyword evidence="19" id="KW-1185">Reference proteome</keyword>
<evidence type="ECO:0000259" key="17">
    <source>
        <dbReference type="Pfam" id="PF22666"/>
    </source>
</evidence>
<comment type="subunit">
    <text evidence="4">Homodimer.</text>
</comment>
<feature type="domain" description="Beta-mannosidase-like galactose-binding" evidence="17">
    <location>
        <begin position="31"/>
        <end position="203"/>
    </location>
</feature>
<dbReference type="SUPFAM" id="SSF51445">
    <property type="entry name" value="(Trans)glycosidases"/>
    <property type="match status" value="1"/>
</dbReference>
<dbReference type="PANTHER" id="PTHR43730">
    <property type="entry name" value="BETA-MANNOSIDASE"/>
    <property type="match status" value="1"/>
</dbReference>
<dbReference type="Pfam" id="PF17753">
    <property type="entry name" value="Ig_mannosidase"/>
    <property type="match status" value="1"/>
</dbReference>
<keyword evidence="7 18" id="KW-0378">Hydrolase</keyword>
<dbReference type="InterPro" id="IPR006102">
    <property type="entry name" value="Ig-like_GH2"/>
</dbReference>
<organism evidence="18 19">
    <name type="scientific">Chitinophaga chungangae</name>
    <dbReference type="NCBI Taxonomy" id="2821488"/>
    <lineage>
        <taxon>Bacteria</taxon>
        <taxon>Pseudomonadati</taxon>
        <taxon>Bacteroidota</taxon>
        <taxon>Chitinophagia</taxon>
        <taxon>Chitinophagales</taxon>
        <taxon>Chitinophagaceae</taxon>
        <taxon>Chitinophaga</taxon>
    </lineage>
</organism>
<feature type="domain" description="Beta-mannosidase Ig-fold" evidence="15">
    <location>
        <begin position="770"/>
        <end position="849"/>
    </location>
</feature>
<keyword evidence="13" id="KW-0732">Signal</keyword>
<keyword evidence="9" id="KW-0326">Glycosidase</keyword>
<evidence type="ECO:0000256" key="11">
    <source>
        <dbReference type="ARBA" id="ARBA00041069"/>
    </source>
</evidence>
<dbReference type="InterPro" id="IPR036156">
    <property type="entry name" value="Beta-gal/glucu_dom_sf"/>
</dbReference>
<evidence type="ECO:0000256" key="6">
    <source>
        <dbReference type="ARBA" id="ARBA00022525"/>
    </source>
</evidence>
<feature type="domain" description="Mannosidase Ig/CBM-like" evidence="16">
    <location>
        <begin position="679"/>
        <end position="767"/>
    </location>
</feature>
<dbReference type="InterPro" id="IPR013783">
    <property type="entry name" value="Ig-like_fold"/>
</dbReference>
<dbReference type="InterPro" id="IPR050887">
    <property type="entry name" value="Beta-mannosidase_GH2"/>
</dbReference>
<evidence type="ECO:0000313" key="18">
    <source>
        <dbReference type="EMBL" id="MBO9154646.1"/>
    </source>
</evidence>
<keyword evidence="8" id="KW-0325">Glycoprotein</keyword>
<evidence type="ECO:0000256" key="2">
    <source>
        <dbReference type="ARBA" id="ARBA00004613"/>
    </source>
</evidence>
<dbReference type="Pfam" id="PF22666">
    <property type="entry name" value="Glyco_hydro_2_N2"/>
    <property type="match status" value="1"/>
</dbReference>
<dbReference type="Proteomes" id="UP000679126">
    <property type="component" value="Unassembled WGS sequence"/>
</dbReference>
<feature type="signal peptide" evidence="13">
    <location>
        <begin position="1"/>
        <end position="19"/>
    </location>
</feature>
<gene>
    <name evidence="18" type="ORF">J7I43_20640</name>
</gene>
<name>A0ABS3YIY8_9BACT</name>
<evidence type="ECO:0000256" key="5">
    <source>
        <dbReference type="ARBA" id="ARBA00012754"/>
    </source>
</evidence>
<comment type="similarity">
    <text evidence="10">Belongs to the glycosyl hydrolase 2 family. Beta-mannosidase B subfamily.</text>
</comment>
<evidence type="ECO:0000256" key="3">
    <source>
        <dbReference type="ARBA" id="ARBA00004740"/>
    </source>
</evidence>
<comment type="catalytic activity">
    <reaction evidence="1">
        <text>Hydrolysis of terminal, non-reducing beta-D-mannose residues in beta-D-mannosides.</text>
        <dbReference type="EC" id="3.2.1.25"/>
    </reaction>
</comment>
<dbReference type="InterPro" id="IPR054593">
    <property type="entry name" value="Beta-mannosidase-like_N2"/>
</dbReference>
<evidence type="ECO:0000256" key="13">
    <source>
        <dbReference type="SAM" id="SignalP"/>
    </source>
</evidence>
<dbReference type="InterPro" id="IPR041447">
    <property type="entry name" value="Mannosidase_ig"/>
</dbReference>
<evidence type="ECO:0000256" key="4">
    <source>
        <dbReference type="ARBA" id="ARBA00011738"/>
    </source>
</evidence>
<evidence type="ECO:0000313" key="19">
    <source>
        <dbReference type="Proteomes" id="UP000679126"/>
    </source>
</evidence>
<keyword evidence="6" id="KW-0964">Secreted</keyword>
<dbReference type="Pfam" id="PF00703">
    <property type="entry name" value="Glyco_hydro_2"/>
    <property type="match status" value="1"/>
</dbReference>
<comment type="pathway">
    <text evidence="3">Glycan metabolism; N-glycan degradation.</text>
</comment>
<dbReference type="PANTHER" id="PTHR43730:SF1">
    <property type="entry name" value="BETA-MANNOSIDASE"/>
    <property type="match status" value="1"/>
</dbReference>
<accession>A0ABS3YIY8</accession>
<evidence type="ECO:0000256" key="1">
    <source>
        <dbReference type="ARBA" id="ARBA00000829"/>
    </source>
</evidence>
<evidence type="ECO:0000259" key="14">
    <source>
        <dbReference type="Pfam" id="PF00703"/>
    </source>
</evidence>